<dbReference type="InterPro" id="IPR008763">
    <property type="entry name" value="Peptidase_S55"/>
</dbReference>
<keyword evidence="4" id="KW-1185">Reference proteome</keyword>
<dbReference type="InterPro" id="IPR014219">
    <property type="entry name" value="SpoIVB"/>
</dbReference>
<dbReference type="InterPro" id="IPR001478">
    <property type="entry name" value="PDZ"/>
</dbReference>
<dbReference type="PROSITE" id="PS51494">
    <property type="entry name" value="SPOIVB"/>
    <property type="match status" value="1"/>
</dbReference>
<dbReference type="AlphaFoldDB" id="A0AAE3ECZ2"/>
<keyword evidence="1" id="KW-1133">Transmembrane helix</keyword>
<keyword evidence="3" id="KW-0378">Hydrolase</keyword>
<dbReference type="Gene3D" id="2.30.42.10">
    <property type="match status" value="1"/>
</dbReference>
<evidence type="ECO:0000313" key="4">
    <source>
        <dbReference type="Proteomes" id="UP001198182"/>
    </source>
</evidence>
<evidence type="ECO:0000313" key="3">
    <source>
        <dbReference type="EMBL" id="MCC2231560.1"/>
    </source>
</evidence>
<dbReference type="InterPro" id="IPR036034">
    <property type="entry name" value="PDZ_sf"/>
</dbReference>
<dbReference type="Pfam" id="PF05580">
    <property type="entry name" value="Peptidase_S55"/>
    <property type="match status" value="1"/>
</dbReference>
<dbReference type="Pfam" id="PF17820">
    <property type="entry name" value="PDZ_6"/>
    <property type="match status" value="1"/>
</dbReference>
<dbReference type="EMBL" id="JAJEQR010000032">
    <property type="protein sequence ID" value="MCC2231560.1"/>
    <property type="molecule type" value="Genomic_DNA"/>
</dbReference>
<evidence type="ECO:0000259" key="2">
    <source>
        <dbReference type="PROSITE" id="PS51494"/>
    </source>
</evidence>
<keyword evidence="1" id="KW-0472">Membrane</keyword>
<feature type="domain" description="Peptidase S55" evidence="2">
    <location>
        <begin position="133"/>
        <end position="360"/>
    </location>
</feature>
<organism evidence="3 4">
    <name type="scientific">Hominifimenecus microfluidus</name>
    <dbReference type="NCBI Taxonomy" id="2885348"/>
    <lineage>
        <taxon>Bacteria</taxon>
        <taxon>Bacillati</taxon>
        <taxon>Bacillota</taxon>
        <taxon>Clostridia</taxon>
        <taxon>Lachnospirales</taxon>
        <taxon>Lachnospiraceae</taxon>
        <taxon>Hominifimenecus</taxon>
    </lineage>
</organism>
<proteinExistence type="predicted"/>
<comment type="caution">
    <text evidence="3">The sequence shown here is derived from an EMBL/GenBank/DDBJ whole genome shotgun (WGS) entry which is preliminary data.</text>
</comment>
<keyword evidence="1" id="KW-0812">Transmembrane</keyword>
<dbReference type="NCBIfam" id="TIGR02860">
    <property type="entry name" value="spore_IV_B"/>
    <property type="match status" value="1"/>
</dbReference>
<feature type="transmembrane region" description="Helical" evidence="1">
    <location>
        <begin position="9"/>
        <end position="29"/>
    </location>
</feature>
<accession>A0AAE3ECZ2</accession>
<dbReference type="EC" id="3.4.21.116" evidence="3"/>
<sequence>MRKERYRRYLIRLFFGSVIFTAFFSWWYLAERTGVEASSGQSVSAAVGLPNRVYAGGMPVGIYLETDGVLVVGTGSVMDISGEERTPSGGCLQPGDYILAVNGHSVTDKEEIVQMVKENECQPVALTIRRGEKMEKVEVEPVQTAEMEYRLGLWIRDDTQGIGTVTYITENGQFAALGHGISDPDTGKRIESTGGDLYLAQIHSIVRGTARQPGSLCGSIPYQSREPVGEISANCASGIYGRIEEDQKGTFFAQKSVEVAAADEVHTGEAVIRSAVTGECRDYSIQILELDPENENSKNLVLEVTDPELIELTGGIVQGMSGSPLLQDGKIIGAVTHVFVNDSEKGYGIFIENMMAQNQG</sequence>
<dbReference type="GO" id="GO:0016787">
    <property type="term" value="F:hydrolase activity"/>
    <property type="evidence" value="ECO:0007669"/>
    <property type="project" value="UniProtKB-KW"/>
</dbReference>
<dbReference type="InterPro" id="IPR041489">
    <property type="entry name" value="PDZ_6"/>
</dbReference>
<gene>
    <name evidence="3" type="primary">spoIVB</name>
    <name evidence="3" type="ORF">LKD81_11205</name>
</gene>
<dbReference type="InterPro" id="IPR009003">
    <property type="entry name" value="Peptidase_S1_PA"/>
</dbReference>
<dbReference type="SUPFAM" id="SSF50156">
    <property type="entry name" value="PDZ domain-like"/>
    <property type="match status" value="1"/>
</dbReference>
<dbReference type="RefSeq" id="WP_308454081.1">
    <property type="nucleotide sequence ID" value="NZ_JAJEQR010000032.1"/>
</dbReference>
<dbReference type="SUPFAM" id="SSF50494">
    <property type="entry name" value="Trypsin-like serine proteases"/>
    <property type="match status" value="1"/>
</dbReference>
<protein>
    <submittedName>
        <fullName evidence="3">SpoIVB peptidase</fullName>
        <ecNumber evidence="3">3.4.21.116</ecNumber>
    </submittedName>
</protein>
<dbReference type="Proteomes" id="UP001198182">
    <property type="component" value="Unassembled WGS sequence"/>
</dbReference>
<reference evidence="3" key="1">
    <citation type="submission" date="2021-10" db="EMBL/GenBank/DDBJ databases">
        <title>Anaerobic single-cell dispensing facilitates the cultivation of human gut bacteria.</title>
        <authorList>
            <person name="Afrizal A."/>
        </authorList>
    </citation>
    <scope>NUCLEOTIDE SEQUENCE</scope>
    <source>
        <strain evidence="3">CLA-AA-H215</strain>
    </source>
</reference>
<dbReference type="SMART" id="SM00228">
    <property type="entry name" value="PDZ"/>
    <property type="match status" value="1"/>
</dbReference>
<name>A0AAE3ECZ2_9FIRM</name>
<evidence type="ECO:0000256" key="1">
    <source>
        <dbReference type="SAM" id="Phobius"/>
    </source>
</evidence>